<evidence type="ECO:0000256" key="2">
    <source>
        <dbReference type="SAM" id="Phobius"/>
    </source>
</evidence>
<protein>
    <recommendedName>
        <fullName evidence="5">FeoB-associated Cys-rich membrane protein</fullName>
    </recommendedName>
</protein>
<proteinExistence type="predicted"/>
<dbReference type="AlphaFoldDB" id="A0A6M2BR05"/>
<reference evidence="3 4" key="1">
    <citation type="journal article" date="2014" name="Int. J. Syst. Evol. Microbiol.">
        <title>Solimonas terrae sp. nov., isolated from soil.</title>
        <authorList>
            <person name="Kim S.J."/>
            <person name="Moon J.Y."/>
            <person name="Weon H.Y."/>
            <person name="Ahn J.H."/>
            <person name="Chen W.M."/>
            <person name="Kwon S.W."/>
        </authorList>
    </citation>
    <scope>NUCLEOTIDE SEQUENCE [LARGE SCALE GENOMIC DNA]</scope>
    <source>
        <strain evidence="3 4">KIS83-12</strain>
    </source>
</reference>
<keyword evidence="4" id="KW-1185">Reference proteome</keyword>
<evidence type="ECO:0000313" key="3">
    <source>
        <dbReference type="EMBL" id="NGY04467.1"/>
    </source>
</evidence>
<keyword evidence="2" id="KW-0812">Transmembrane</keyword>
<keyword evidence="2" id="KW-1133">Transmembrane helix</keyword>
<dbReference type="EMBL" id="JAAMOW010000003">
    <property type="protein sequence ID" value="NGY04467.1"/>
    <property type="molecule type" value="Genomic_DNA"/>
</dbReference>
<gene>
    <name evidence="3" type="ORF">G7Y85_06810</name>
</gene>
<name>A0A6M2BR05_9GAMM</name>
<feature type="compositionally biased region" description="Low complexity" evidence="1">
    <location>
        <begin position="37"/>
        <end position="50"/>
    </location>
</feature>
<sequence>MIAYHIVEFLIVAGAVGFSGWNLARRFLPQRGTATKSGGCSSCDACGSCSTPPSPTGRTEQPLHFHR</sequence>
<keyword evidence="2" id="KW-0472">Membrane</keyword>
<evidence type="ECO:0000313" key="4">
    <source>
        <dbReference type="Proteomes" id="UP000472676"/>
    </source>
</evidence>
<feature type="region of interest" description="Disordered" evidence="1">
    <location>
        <begin position="36"/>
        <end position="67"/>
    </location>
</feature>
<dbReference type="Proteomes" id="UP000472676">
    <property type="component" value="Unassembled WGS sequence"/>
</dbReference>
<feature type="transmembrane region" description="Helical" evidence="2">
    <location>
        <begin position="6"/>
        <end position="24"/>
    </location>
</feature>
<comment type="caution">
    <text evidence="3">The sequence shown here is derived from an EMBL/GenBank/DDBJ whole genome shotgun (WGS) entry which is preliminary data.</text>
</comment>
<dbReference type="RefSeq" id="WP_166253887.1">
    <property type="nucleotide sequence ID" value="NZ_JAAMOW010000003.1"/>
</dbReference>
<organism evidence="3 4">
    <name type="scientific">Solimonas terrae</name>
    <dbReference type="NCBI Taxonomy" id="1396819"/>
    <lineage>
        <taxon>Bacteria</taxon>
        <taxon>Pseudomonadati</taxon>
        <taxon>Pseudomonadota</taxon>
        <taxon>Gammaproteobacteria</taxon>
        <taxon>Nevskiales</taxon>
        <taxon>Nevskiaceae</taxon>
        <taxon>Solimonas</taxon>
    </lineage>
</organism>
<evidence type="ECO:0008006" key="5">
    <source>
        <dbReference type="Google" id="ProtNLM"/>
    </source>
</evidence>
<evidence type="ECO:0000256" key="1">
    <source>
        <dbReference type="SAM" id="MobiDB-lite"/>
    </source>
</evidence>
<accession>A0A6M2BR05</accession>